<dbReference type="PANTHER" id="PTHR47718:SF7">
    <property type="entry name" value="PROTEIN FAR1-RELATED SEQUENCE"/>
    <property type="match status" value="1"/>
</dbReference>
<dbReference type="InterPro" id="IPR018289">
    <property type="entry name" value="MULE_transposase_dom"/>
</dbReference>
<dbReference type="AlphaFoldDB" id="A0A916EB90"/>
<dbReference type="PANTHER" id="PTHR47718">
    <property type="entry name" value="OS01G0519700 PROTEIN"/>
    <property type="match status" value="1"/>
</dbReference>
<protein>
    <recommendedName>
        <fullName evidence="1">MULE transposase domain-containing protein</fullName>
    </recommendedName>
</protein>
<dbReference type="EMBL" id="CAGKOT010000033">
    <property type="protein sequence ID" value="CAB5374414.1"/>
    <property type="molecule type" value="Genomic_DNA"/>
</dbReference>
<comment type="caution">
    <text evidence="2">The sequence shown here is derived from an EMBL/GenBank/DDBJ whole genome shotgun (WGS) entry which is preliminary data.</text>
</comment>
<proteinExistence type="predicted"/>
<dbReference type="Proteomes" id="UP000684084">
    <property type="component" value="Unassembled WGS sequence"/>
</dbReference>
<accession>A0A916EB90</accession>
<name>A0A916EB90_9GLOM</name>
<dbReference type="VEuPathDB" id="FungiDB:RhiirFUN_019840"/>
<evidence type="ECO:0000313" key="3">
    <source>
        <dbReference type="Proteomes" id="UP000684084"/>
    </source>
</evidence>
<dbReference type="OrthoDB" id="2348750at2759"/>
<feature type="domain" description="MULE transposase" evidence="1">
    <location>
        <begin position="270"/>
        <end position="362"/>
    </location>
</feature>
<sequence>MDNVKSLAYSDNHDLYSFSSYSEPFNENLSLYSQLFNINSLSHKLLPSELFSKPSDLLAEPLFKLLSKLPSEPQPPFKQPSELILSKPLFEIPFGPLSEIPSEPLSEIPSELLPEIPFEPLPEVPSKLLPGLLSEPLSEPLPEPRFETYFELDENIDSLEQPNNYQYNLAIGDTFDNWESVNIFMHQYCLERGCNYEAQKIIDQKSHRLCGTIKTNCEWHYCKVAPIVTLEMLKKKYPQHVFHKQDVYNTIYKLCQSNNHEKSSDSTSLLDTLFEKVSQNPTWKVFVRHSDNYGRFQNVANALVEDELSSTYLWILKCLMKATDNIIPKSIWMDFEPELINAISQVFPNTQHFLCLFHIWQNIIKHLKTPLGSNFNNFSKAFYSCKNSLSIEIFEQRWEFMIKTFPECQRYMIRILYPVRMNWAKAYTPFQFNASIQSTQSVESFNGIIKKSLNAVSTLCDVQEAIDKRHKEEIKYCQLVDLKAKYTTIGLPHISSQFFSSVDVIIVKFLTPLMLSLQQFQISQSFTYEGQIAPEDLNLQSNTLNDNFIEDVIDEPQTTLKSLLDGMDTSSIIVEVWKIRRIGGLSCKENLVALFSDGTYICTCMETITKGIVWYKDEILMKLDVALENSPIIKAIESSSEATTVPLTVDFTLQTLQHLQGLFHNKENVQRIIP</sequence>
<evidence type="ECO:0000313" key="2">
    <source>
        <dbReference type="EMBL" id="CAB5374414.1"/>
    </source>
</evidence>
<gene>
    <name evidence="2" type="ORF">CHRIB12_LOCUS14409</name>
</gene>
<reference evidence="2" key="1">
    <citation type="submission" date="2020-05" db="EMBL/GenBank/DDBJ databases">
        <authorList>
            <person name="Rincon C."/>
            <person name="Sanders R I."/>
            <person name="Robbins C."/>
            <person name="Chaturvedi A."/>
        </authorList>
    </citation>
    <scope>NUCLEOTIDE SEQUENCE</scope>
    <source>
        <strain evidence="2">CHB12</strain>
    </source>
</reference>
<organism evidence="2 3">
    <name type="scientific">Rhizophagus irregularis</name>
    <dbReference type="NCBI Taxonomy" id="588596"/>
    <lineage>
        <taxon>Eukaryota</taxon>
        <taxon>Fungi</taxon>
        <taxon>Fungi incertae sedis</taxon>
        <taxon>Mucoromycota</taxon>
        <taxon>Glomeromycotina</taxon>
        <taxon>Glomeromycetes</taxon>
        <taxon>Glomerales</taxon>
        <taxon>Glomeraceae</taxon>
        <taxon>Rhizophagus</taxon>
    </lineage>
</organism>
<dbReference type="VEuPathDB" id="FungiDB:RhiirFUN_019841"/>
<dbReference type="Pfam" id="PF10551">
    <property type="entry name" value="MULE"/>
    <property type="match status" value="1"/>
</dbReference>
<evidence type="ECO:0000259" key="1">
    <source>
        <dbReference type="Pfam" id="PF10551"/>
    </source>
</evidence>